<evidence type="ECO:0000259" key="12">
    <source>
        <dbReference type="SMART" id="SM00845"/>
    </source>
</evidence>
<dbReference type="SUPFAM" id="SSF89095">
    <property type="entry name" value="GatB/YqeY motif"/>
    <property type="match status" value="1"/>
</dbReference>
<dbReference type="FunFam" id="1.10.10.410:FF:000001">
    <property type="entry name" value="Aspartyl/glutamyl-tRNA(Asn/Gln) amidotransferase subunit B"/>
    <property type="match status" value="1"/>
</dbReference>
<dbReference type="GO" id="GO:0070681">
    <property type="term" value="P:glutaminyl-tRNAGln biosynthesis via transamidation"/>
    <property type="evidence" value="ECO:0007669"/>
    <property type="project" value="TreeGrafter"/>
</dbReference>
<keyword evidence="7 11" id="KW-0648">Protein biosynthesis</keyword>
<evidence type="ECO:0000313" key="14">
    <source>
        <dbReference type="Proteomes" id="UP000178187"/>
    </source>
</evidence>
<evidence type="ECO:0000256" key="9">
    <source>
        <dbReference type="ARBA" id="ARBA00047380"/>
    </source>
</evidence>
<feature type="domain" description="Asn/Gln amidotransferase" evidence="12">
    <location>
        <begin position="352"/>
        <end position="499"/>
    </location>
</feature>
<dbReference type="NCBIfam" id="TIGR00133">
    <property type="entry name" value="gatB"/>
    <property type="match status" value="1"/>
</dbReference>
<evidence type="ECO:0000256" key="6">
    <source>
        <dbReference type="ARBA" id="ARBA00022840"/>
    </source>
</evidence>
<keyword evidence="13" id="KW-0808">Transferase</keyword>
<proteinExistence type="inferred from homology"/>
<comment type="function">
    <text evidence="8 11">Allows the formation of correctly charged Asn-tRNA(Asn) or Gln-tRNA(Gln) through the transamidation of misacylated Asp-tRNA(Asn) or Glu-tRNA(Gln) in organisms which lack either or both of asparaginyl-tRNA or glutaminyl-tRNA synthetases. The reaction takes place in the presence of glutamine and ATP through an activated phospho-Asp-tRNA(Asn) or phospho-Glu-tRNA(Gln).</text>
</comment>
<dbReference type="GO" id="GO:0016740">
    <property type="term" value="F:transferase activity"/>
    <property type="evidence" value="ECO:0007669"/>
    <property type="project" value="UniProtKB-KW"/>
</dbReference>
<evidence type="ECO:0000256" key="11">
    <source>
        <dbReference type="HAMAP-Rule" id="MF_00121"/>
    </source>
</evidence>
<dbReference type="SMART" id="SM00845">
    <property type="entry name" value="GatB_Yqey"/>
    <property type="match status" value="1"/>
</dbReference>
<dbReference type="InterPro" id="IPR017958">
    <property type="entry name" value="Gln-tRNA_amidoTrfase_suB_CS"/>
</dbReference>
<dbReference type="Gene3D" id="1.10.150.380">
    <property type="entry name" value="GatB domain, N-terminal subdomain"/>
    <property type="match status" value="1"/>
</dbReference>
<reference evidence="13 14" key="1">
    <citation type="journal article" date="2016" name="Nat. Commun.">
        <title>Thousands of microbial genomes shed light on interconnected biogeochemical processes in an aquifer system.</title>
        <authorList>
            <person name="Anantharaman K."/>
            <person name="Brown C.T."/>
            <person name="Hug L.A."/>
            <person name="Sharon I."/>
            <person name="Castelle C.J."/>
            <person name="Probst A.J."/>
            <person name="Thomas B.C."/>
            <person name="Singh A."/>
            <person name="Wilkins M.J."/>
            <person name="Karaoz U."/>
            <person name="Brodie E.L."/>
            <person name="Williams K.H."/>
            <person name="Hubbard S.S."/>
            <person name="Banfield J.F."/>
        </authorList>
    </citation>
    <scope>NUCLEOTIDE SEQUENCE [LARGE SCALE GENOMIC DNA]</scope>
</reference>
<dbReference type="HAMAP" id="MF_00121">
    <property type="entry name" value="GatB"/>
    <property type="match status" value="1"/>
</dbReference>
<dbReference type="GO" id="GO:0006412">
    <property type="term" value="P:translation"/>
    <property type="evidence" value="ECO:0007669"/>
    <property type="project" value="UniProtKB-UniRule"/>
</dbReference>
<dbReference type="GO" id="GO:0050567">
    <property type="term" value="F:glutaminyl-tRNA synthase (glutamine-hydrolyzing) activity"/>
    <property type="evidence" value="ECO:0007669"/>
    <property type="project" value="UniProtKB-UniRule"/>
</dbReference>
<dbReference type="InterPro" id="IPR023168">
    <property type="entry name" value="GatB_Yqey_C_2"/>
</dbReference>
<dbReference type="InterPro" id="IPR006075">
    <property type="entry name" value="Asn/Gln-tRNA_Trfase_suB/E_cat"/>
</dbReference>
<keyword evidence="4 11" id="KW-0436">Ligase</keyword>
<evidence type="ECO:0000256" key="5">
    <source>
        <dbReference type="ARBA" id="ARBA00022741"/>
    </source>
</evidence>
<evidence type="ECO:0000313" key="13">
    <source>
        <dbReference type="EMBL" id="OGW95921.1"/>
    </source>
</evidence>
<protein>
    <recommendedName>
        <fullName evidence="3 11">Aspartyl/glutamyl-tRNA(Asn/Gln) amidotransferase subunit B</fullName>
        <shortName evidence="11">Asp/Glu-ADT subunit B</shortName>
        <ecNumber evidence="11">6.3.5.-</ecNumber>
    </recommendedName>
</protein>
<dbReference type="EMBL" id="MHFR01000056">
    <property type="protein sequence ID" value="OGW95921.1"/>
    <property type="molecule type" value="Genomic_DNA"/>
</dbReference>
<comment type="caution">
    <text evidence="13">The sequence shown here is derived from an EMBL/GenBank/DDBJ whole genome shotgun (WGS) entry which is preliminary data.</text>
</comment>
<dbReference type="PANTHER" id="PTHR11659">
    <property type="entry name" value="GLUTAMYL-TRNA GLN AMIDOTRANSFERASE SUBUNIT B MITOCHONDRIAL AND PROKARYOTIC PET112-RELATED"/>
    <property type="match status" value="1"/>
</dbReference>
<dbReference type="GO" id="GO:0005524">
    <property type="term" value="F:ATP binding"/>
    <property type="evidence" value="ECO:0007669"/>
    <property type="project" value="UniProtKB-KW"/>
</dbReference>
<dbReference type="InterPro" id="IPR014746">
    <property type="entry name" value="Gln_synth/guanido_kin_cat_dom"/>
</dbReference>
<dbReference type="Gene3D" id="1.10.10.410">
    <property type="match status" value="1"/>
</dbReference>
<evidence type="ECO:0000256" key="1">
    <source>
        <dbReference type="ARBA" id="ARBA00005306"/>
    </source>
</evidence>
<sequence length="500" mass="55866">MNQYEPVIGLEVHVQLKTESKIFCACRTAFGAEPNQNTCPVCFGLPGSLPVLNERVLELAIKVGLALDCEISPKIKFDRKNYFYPDLPKAYQISQYDMPVSKSGYLIIRTTAPHPNPLPRQIEGGQAQGEGRVRVLQERKIGITRAHLEEDAGKLLHEGITDGSWVDYNRAGVPLLEIVSEPDIRSPDEAYDYLMALKSILQYLDVSDCNMEEGSLRCDANISVRKKRDEKLGTKVEIKNLNSFRAVQKAIAFEIERQTGAVEGGETIRQETRLWNEGKQETISMRSKEFAHDYRYFPEPDLVPFSVPATKIEDIRKSIPELPFSRMGRFQSEYGLSEYDAKVLIADKKWADFFEECIKEKVNPKLVSNWLQTDTAGLLNERKIEISAAKITAKTFAGLIKLIEKGTISGKIAKEVLPMMLDTGNTAEAIVKEKGMEQVTDVGALEQAIDRVIQENPGPAGQVREGKKQAMGFLVGKVMQLTGGKANPKMVNELLAKKLS</sequence>
<dbReference type="GO" id="GO:0050566">
    <property type="term" value="F:asparaginyl-tRNA synthase (glutamine-hydrolyzing) activity"/>
    <property type="evidence" value="ECO:0007669"/>
    <property type="project" value="RHEA"/>
</dbReference>
<dbReference type="Pfam" id="PF02637">
    <property type="entry name" value="GatB_Yqey"/>
    <property type="match status" value="1"/>
</dbReference>
<dbReference type="InterPro" id="IPR042114">
    <property type="entry name" value="GatB_C_1"/>
</dbReference>
<dbReference type="AlphaFoldDB" id="A0A1G1KSN8"/>
<dbReference type="InterPro" id="IPR004413">
    <property type="entry name" value="GatB"/>
</dbReference>
<dbReference type="EC" id="6.3.5.-" evidence="11"/>
<dbReference type="FunFam" id="1.10.150.380:FF:000001">
    <property type="entry name" value="Aspartyl/glutamyl-tRNA(Asn/Gln) amidotransferase subunit B"/>
    <property type="match status" value="1"/>
</dbReference>
<gene>
    <name evidence="11" type="primary">gatB</name>
    <name evidence="13" type="ORF">A3G33_03895</name>
</gene>
<name>A0A1G1KSN8_9BACT</name>
<evidence type="ECO:0000256" key="7">
    <source>
        <dbReference type="ARBA" id="ARBA00022917"/>
    </source>
</evidence>
<comment type="subunit">
    <text evidence="2 11">Heterotrimer of A, B and C subunits.</text>
</comment>
<evidence type="ECO:0000256" key="10">
    <source>
        <dbReference type="ARBA" id="ARBA00047913"/>
    </source>
</evidence>
<dbReference type="Proteomes" id="UP000178187">
    <property type="component" value="Unassembled WGS sequence"/>
</dbReference>
<dbReference type="InterPro" id="IPR017959">
    <property type="entry name" value="Asn/Gln-tRNA_amidoTrfase_suB/E"/>
</dbReference>
<keyword evidence="6 11" id="KW-0067">ATP-binding</keyword>
<evidence type="ECO:0000256" key="8">
    <source>
        <dbReference type="ARBA" id="ARBA00024799"/>
    </source>
</evidence>
<keyword evidence="5 11" id="KW-0547">Nucleotide-binding</keyword>
<dbReference type="NCBIfam" id="NF004014">
    <property type="entry name" value="PRK05477.1-4"/>
    <property type="match status" value="1"/>
</dbReference>
<evidence type="ECO:0000256" key="2">
    <source>
        <dbReference type="ARBA" id="ARBA00011123"/>
    </source>
</evidence>
<dbReference type="PROSITE" id="PS01234">
    <property type="entry name" value="GATB"/>
    <property type="match status" value="1"/>
</dbReference>
<dbReference type="PANTHER" id="PTHR11659:SF0">
    <property type="entry name" value="GLUTAMYL-TRNA(GLN) AMIDOTRANSFERASE SUBUNIT B, MITOCHONDRIAL"/>
    <property type="match status" value="1"/>
</dbReference>
<organism evidence="13 14">
    <name type="scientific">Candidatus Danuiimicrobium aquiferis</name>
    <dbReference type="NCBI Taxonomy" id="1801832"/>
    <lineage>
        <taxon>Bacteria</taxon>
        <taxon>Pseudomonadati</taxon>
        <taxon>Candidatus Omnitrophota</taxon>
        <taxon>Candidatus Danuiimicrobium</taxon>
    </lineage>
</organism>
<dbReference type="SUPFAM" id="SSF55931">
    <property type="entry name" value="Glutamine synthetase/guanido kinase"/>
    <property type="match status" value="1"/>
</dbReference>
<evidence type="ECO:0000256" key="3">
    <source>
        <dbReference type="ARBA" id="ARBA00016923"/>
    </source>
</evidence>
<comment type="catalytic activity">
    <reaction evidence="10 11">
        <text>L-glutamyl-tRNA(Gln) + L-glutamine + ATP + H2O = L-glutaminyl-tRNA(Gln) + L-glutamate + ADP + phosphate + H(+)</text>
        <dbReference type="Rhea" id="RHEA:17521"/>
        <dbReference type="Rhea" id="RHEA-COMP:9681"/>
        <dbReference type="Rhea" id="RHEA-COMP:9684"/>
        <dbReference type="ChEBI" id="CHEBI:15377"/>
        <dbReference type="ChEBI" id="CHEBI:15378"/>
        <dbReference type="ChEBI" id="CHEBI:29985"/>
        <dbReference type="ChEBI" id="CHEBI:30616"/>
        <dbReference type="ChEBI" id="CHEBI:43474"/>
        <dbReference type="ChEBI" id="CHEBI:58359"/>
        <dbReference type="ChEBI" id="CHEBI:78520"/>
        <dbReference type="ChEBI" id="CHEBI:78521"/>
        <dbReference type="ChEBI" id="CHEBI:456216"/>
    </reaction>
</comment>
<dbReference type="NCBIfam" id="NF004012">
    <property type="entry name" value="PRK05477.1-2"/>
    <property type="match status" value="1"/>
</dbReference>
<dbReference type="Pfam" id="PF02934">
    <property type="entry name" value="GatB_N"/>
    <property type="match status" value="1"/>
</dbReference>
<evidence type="ECO:0000256" key="4">
    <source>
        <dbReference type="ARBA" id="ARBA00022598"/>
    </source>
</evidence>
<comment type="catalytic activity">
    <reaction evidence="9 11">
        <text>L-aspartyl-tRNA(Asn) + L-glutamine + ATP + H2O = L-asparaginyl-tRNA(Asn) + L-glutamate + ADP + phosphate + 2 H(+)</text>
        <dbReference type="Rhea" id="RHEA:14513"/>
        <dbReference type="Rhea" id="RHEA-COMP:9674"/>
        <dbReference type="Rhea" id="RHEA-COMP:9677"/>
        <dbReference type="ChEBI" id="CHEBI:15377"/>
        <dbReference type="ChEBI" id="CHEBI:15378"/>
        <dbReference type="ChEBI" id="CHEBI:29985"/>
        <dbReference type="ChEBI" id="CHEBI:30616"/>
        <dbReference type="ChEBI" id="CHEBI:43474"/>
        <dbReference type="ChEBI" id="CHEBI:58359"/>
        <dbReference type="ChEBI" id="CHEBI:78515"/>
        <dbReference type="ChEBI" id="CHEBI:78516"/>
        <dbReference type="ChEBI" id="CHEBI:456216"/>
    </reaction>
</comment>
<comment type="similarity">
    <text evidence="1 11">Belongs to the GatB/GatE family. GatB subfamily.</text>
</comment>
<dbReference type="InterPro" id="IPR018027">
    <property type="entry name" value="Asn/Gln_amidotransferase"/>
</dbReference>
<accession>A0A1G1KSN8</accession>
<dbReference type="InterPro" id="IPR003789">
    <property type="entry name" value="Asn/Gln_tRNA_amidoTrase-B-like"/>
</dbReference>